<sequence length="224" mass="26158">MRNSTDRPFKFSMGADRKHYSKQKTAKPIHLRRVERALELNNFLHNLNQGLLLSGDSDESDEDIPNVTDINIESILKESEPHSPKEYYNFKNVSPRRKWLSDILQETSDGTPDDVQYKQILKMHAYQKSLRKTKENHYMFYGAGLISTVDHYPEIEKNLPLQAKKNVVKTEDYAESPLFSSEPLDDVALRINFEQLMKKNTDMSIQSSRYQWAPVLCHYTTCLR</sequence>
<reference evidence="1 2" key="1">
    <citation type="submission" date="2019-01" db="EMBL/GenBank/DDBJ databases">
        <authorList>
            <person name="Sayadi A."/>
        </authorList>
    </citation>
    <scope>NUCLEOTIDE SEQUENCE [LARGE SCALE GENOMIC DNA]</scope>
</reference>
<evidence type="ECO:0000313" key="1">
    <source>
        <dbReference type="EMBL" id="VEN49093.1"/>
    </source>
</evidence>
<dbReference type="OrthoDB" id="5847120at2759"/>
<protein>
    <submittedName>
        <fullName evidence="1">Uncharacterized protein</fullName>
    </submittedName>
</protein>
<dbReference type="EMBL" id="CAACVG010008264">
    <property type="protein sequence ID" value="VEN49093.1"/>
    <property type="molecule type" value="Genomic_DNA"/>
</dbReference>
<evidence type="ECO:0000313" key="2">
    <source>
        <dbReference type="Proteomes" id="UP000410492"/>
    </source>
</evidence>
<name>A0A653CME1_CALMS</name>
<keyword evidence="2" id="KW-1185">Reference proteome</keyword>
<dbReference type="AlphaFoldDB" id="A0A653CME1"/>
<organism evidence="1 2">
    <name type="scientific">Callosobruchus maculatus</name>
    <name type="common">Southern cowpea weevil</name>
    <name type="synonym">Pulse bruchid</name>
    <dbReference type="NCBI Taxonomy" id="64391"/>
    <lineage>
        <taxon>Eukaryota</taxon>
        <taxon>Metazoa</taxon>
        <taxon>Ecdysozoa</taxon>
        <taxon>Arthropoda</taxon>
        <taxon>Hexapoda</taxon>
        <taxon>Insecta</taxon>
        <taxon>Pterygota</taxon>
        <taxon>Neoptera</taxon>
        <taxon>Endopterygota</taxon>
        <taxon>Coleoptera</taxon>
        <taxon>Polyphaga</taxon>
        <taxon>Cucujiformia</taxon>
        <taxon>Chrysomeloidea</taxon>
        <taxon>Chrysomelidae</taxon>
        <taxon>Bruchinae</taxon>
        <taxon>Bruchini</taxon>
        <taxon>Callosobruchus</taxon>
    </lineage>
</organism>
<gene>
    <name evidence="1" type="ORF">CALMAC_LOCUS10320</name>
</gene>
<proteinExistence type="predicted"/>
<accession>A0A653CME1</accession>
<dbReference type="Proteomes" id="UP000410492">
    <property type="component" value="Unassembled WGS sequence"/>
</dbReference>